<dbReference type="PANTHER" id="PTHR12689">
    <property type="entry name" value="A1 CISTRON SPLICING FACTOR AAR2-RELATED"/>
    <property type="match status" value="1"/>
</dbReference>
<evidence type="ECO:0000259" key="3">
    <source>
        <dbReference type="Pfam" id="PF05282"/>
    </source>
</evidence>
<dbReference type="AlphaFoldDB" id="A0A2P4YDQ9"/>
<feature type="compositionally biased region" description="Gly residues" evidence="2">
    <location>
        <begin position="368"/>
        <end position="378"/>
    </location>
</feature>
<evidence type="ECO:0000256" key="2">
    <source>
        <dbReference type="SAM" id="MobiDB-lite"/>
    </source>
</evidence>
<comment type="similarity">
    <text evidence="1">Belongs to the AAR2 family.</text>
</comment>
<evidence type="ECO:0000313" key="6">
    <source>
        <dbReference type="Proteomes" id="UP000237271"/>
    </source>
</evidence>
<dbReference type="InterPro" id="IPR033648">
    <property type="entry name" value="AAR2_C"/>
</dbReference>
<keyword evidence="6" id="KW-1185">Reference proteome</keyword>
<dbReference type="GO" id="GO:0000244">
    <property type="term" value="P:spliceosomal tri-snRNP complex assembly"/>
    <property type="evidence" value="ECO:0007669"/>
    <property type="project" value="TreeGrafter"/>
</dbReference>
<dbReference type="InterPro" id="IPR038514">
    <property type="entry name" value="AAR2_C_sf"/>
</dbReference>
<feature type="region of interest" description="Disordered" evidence="2">
    <location>
        <begin position="362"/>
        <end position="404"/>
    </location>
</feature>
<dbReference type="Gene3D" id="2.60.34.20">
    <property type="match status" value="1"/>
</dbReference>
<evidence type="ECO:0000259" key="4">
    <source>
        <dbReference type="Pfam" id="PF20981"/>
    </source>
</evidence>
<organism evidence="5 6">
    <name type="scientific">Phytophthora palmivora</name>
    <dbReference type="NCBI Taxonomy" id="4796"/>
    <lineage>
        <taxon>Eukaryota</taxon>
        <taxon>Sar</taxon>
        <taxon>Stramenopiles</taxon>
        <taxon>Oomycota</taxon>
        <taxon>Peronosporomycetes</taxon>
        <taxon>Peronosporales</taxon>
        <taxon>Peronosporaceae</taxon>
        <taxon>Phytophthora</taxon>
    </lineage>
</organism>
<dbReference type="Pfam" id="PF05282">
    <property type="entry name" value="AAR2"/>
    <property type="match status" value="1"/>
</dbReference>
<protein>
    <submittedName>
        <fullName evidence="5">A1 cistron-splicing factor</fullName>
    </submittedName>
</protein>
<dbReference type="CDD" id="cd13777">
    <property type="entry name" value="Aar2_N"/>
    <property type="match status" value="1"/>
</dbReference>
<dbReference type="PANTHER" id="PTHR12689:SF4">
    <property type="entry name" value="PROTEIN AAR2 HOMOLOG"/>
    <property type="match status" value="1"/>
</dbReference>
<evidence type="ECO:0000313" key="5">
    <source>
        <dbReference type="EMBL" id="POM75829.1"/>
    </source>
</evidence>
<dbReference type="CDD" id="cd13778">
    <property type="entry name" value="Aar2_C"/>
    <property type="match status" value="1"/>
</dbReference>
<dbReference type="Proteomes" id="UP000237271">
    <property type="component" value="Unassembled WGS sequence"/>
</dbReference>
<comment type="caution">
    <text evidence="5">The sequence shown here is derived from an EMBL/GenBank/DDBJ whole genome shotgun (WGS) entry which is preliminary data.</text>
</comment>
<feature type="domain" description="AAR2 N-terminal" evidence="4">
    <location>
        <begin position="38"/>
        <end position="157"/>
    </location>
</feature>
<gene>
    <name evidence="5" type="ORF">PHPALM_7009</name>
</gene>
<feature type="domain" description="AAR2 C-terminal" evidence="3">
    <location>
        <begin position="200"/>
        <end position="350"/>
    </location>
</feature>
<dbReference type="Gene3D" id="1.25.40.550">
    <property type="entry name" value="Aar2, C-terminal domain-like"/>
    <property type="match status" value="1"/>
</dbReference>
<reference evidence="5 6" key="1">
    <citation type="journal article" date="2017" name="Genome Biol. Evol.">
        <title>Phytophthora megakarya and P. palmivora, closely related causal agents of cacao black pod rot, underwent increases in genome sizes and gene numbers by different mechanisms.</title>
        <authorList>
            <person name="Ali S.S."/>
            <person name="Shao J."/>
            <person name="Lary D.J."/>
            <person name="Kronmiller B."/>
            <person name="Shen D."/>
            <person name="Strem M.D."/>
            <person name="Amoako-Attah I."/>
            <person name="Akrofi A.Y."/>
            <person name="Begoude B.A."/>
            <person name="Ten Hoopen G.M."/>
            <person name="Coulibaly K."/>
            <person name="Kebe B.I."/>
            <person name="Melnick R.L."/>
            <person name="Guiltinan M.J."/>
            <person name="Tyler B.M."/>
            <person name="Meinhardt L.W."/>
            <person name="Bailey B.A."/>
        </authorList>
    </citation>
    <scope>NUCLEOTIDE SEQUENCE [LARGE SCALE GENOMIC DNA]</scope>
    <source>
        <strain evidence="6">sbr112.9</strain>
    </source>
</reference>
<proteinExistence type="inferred from homology"/>
<evidence type="ECO:0000256" key="1">
    <source>
        <dbReference type="ARBA" id="ARBA00006281"/>
    </source>
</evidence>
<sequence>MGSATHPLISSLECSTALHLTVLQWVASSCVWMSRRPPSATEFGVDYEVFRTGPKFQGVKFLPLGIHFVLFRSREQEHGIRQGFFIHVERHAQVIVREWSLEKEELGPPRPGLNVDNLERAVLSFQLDSGLGPYPKQHWKTWQRLSNFISAEVLQHCGVEFGAILLPGDAIEDAATSTKTQDGVIPYFPDLPRTVRFTALQKTRTDLSAEARTVYHFDRSERLEELIETEFGGKWKELIGELQLSFLVFLQLSSLAALEQWKQFIALLCSCERALASHVPLFLAFIKLFRTQLEQIPQDFFQDETTSENFLSPCLSSLLELIEADDAPRELREKAFHFRQLLASRFHWDFHEFAPVVMTPQHVSSTPGGRGYGNGGAPRGNPHHLEYRPKGSQHETPTHPQMTPPGADGMDVNAPVFKQGGGFNLQHVHGEAL</sequence>
<feature type="compositionally biased region" description="Basic and acidic residues" evidence="2">
    <location>
        <begin position="383"/>
        <end position="397"/>
    </location>
</feature>
<dbReference type="EMBL" id="NCKW01003636">
    <property type="protein sequence ID" value="POM75829.1"/>
    <property type="molecule type" value="Genomic_DNA"/>
</dbReference>
<dbReference type="Pfam" id="PF20981">
    <property type="entry name" value="AAR2_1st"/>
    <property type="match status" value="1"/>
</dbReference>
<dbReference type="InterPro" id="IPR038516">
    <property type="entry name" value="AAR2_N_sf"/>
</dbReference>
<name>A0A2P4YDQ9_9STRA</name>
<dbReference type="InterPro" id="IPR007946">
    <property type="entry name" value="AAR2"/>
</dbReference>
<accession>A0A2P4YDQ9</accession>
<dbReference type="InterPro" id="IPR033647">
    <property type="entry name" value="Aar2_N"/>
</dbReference>
<dbReference type="OrthoDB" id="201752at2759"/>